<dbReference type="Gene3D" id="3.30.70.100">
    <property type="match status" value="1"/>
</dbReference>
<dbReference type="InterPro" id="IPR007138">
    <property type="entry name" value="ABM_dom"/>
</dbReference>
<feature type="domain" description="ABM" evidence="1">
    <location>
        <begin position="6"/>
        <end position="96"/>
    </location>
</feature>
<evidence type="ECO:0000313" key="3">
    <source>
        <dbReference type="Proteomes" id="UP001501565"/>
    </source>
</evidence>
<comment type="caution">
    <text evidence="2">The sequence shown here is derived from an EMBL/GenBank/DDBJ whole genome shotgun (WGS) entry which is preliminary data.</text>
</comment>
<organism evidence="2 3">
    <name type="scientific">Litoribacillus peritrichatus</name>
    <dbReference type="NCBI Taxonomy" id="718191"/>
    <lineage>
        <taxon>Bacteria</taxon>
        <taxon>Pseudomonadati</taxon>
        <taxon>Pseudomonadota</taxon>
        <taxon>Gammaproteobacteria</taxon>
        <taxon>Oceanospirillales</taxon>
        <taxon>Oceanospirillaceae</taxon>
        <taxon>Litoribacillus</taxon>
    </lineage>
</organism>
<dbReference type="Proteomes" id="UP001501565">
    <property type="component" value="Unassembled WGS sequence"/>
</dbReference>
<sequence>MFNNGYYITAELRVKDNNRLEEAKTELNKLCKASVTEPGCTIFQAHQDSEKESTFLLWERFENEQAFKDHFEQQHTKQFVAKELTEIIKFNQSDVI</sequence>
<gene>
    <name evidence="2" type="ORF">GCM10022277_08130</name>
</gene>
<dbReference type="EMBL" id="BAABBN010000004">
    <property type="protein sequence ID" value="GAA3915819.1"/>
    <property type="molecule type" value="Genomic_DNA"/>
</dbReference>
<dbReference type="RefSeq" id="WP_344795748.1">
    <property type="nucleotide sequence ID" value="NZ_BAABBN010000004.1"/>
</dbReference>
<keyword evidence="3" id="KW-1185">Reference proteome</keyword>
<reference evidence="3" key="1">
    <citation type="journal article" date="2019" name="Int. J. Syst. Evol. Microbiol.">
        <title>The Global Catalogue of Microorganisms (GCM) 10K type strain sequencing project: providing services to taxonomists for standard genome sequencing and annotation.</title>
        <authorList>
            <consortium name="The Broad Institute Genomics Platform"/>
            <consortium name="The Broad Institute Genome Sequencing Center for Infectious Disease"/>
            <person name="Wu L."/>
            <person name="Ma J."/>
        </authorList>
    </citation>
    <scope>NUCLEOTIDE SEQUENCE [LARGE SCALE GENOMIC DNA]</scope>
    <source>
        <strain evidence="3">JCM 17551</strain>
    </source>
</reference>
<dbReference type="PANTHER" id="PTHR33336:SF3">
    <property type="entry name" value="ABM DOMAIN-CONTAINING PROTEIN"/>
    <property type="match status" value="1"/>
</dbReference>
<dbReference type="InterPro" id="IPR011008">
    <property type="entry name" value="Dimeric_a/b-barrel"/>
</dbReference>
<proteinExistence type="predicted"/>
<dbReference type="InterPro" id="IPR050744">
    <property type="entry name" value="AI-2_Isomerase_LsrG"/>
</dbReference>
<dbReference type="PROSITE" id="PS51725">
    <property type="entry name" value="ABM"/>
    <property type="match status" value="1"/>
</dbReference>
<name>A0ABP7MAH5_9GAMM</name>
<dbReference type="PANTHER" id="PTHR33336">
    <property type="entry name" value="QUINOL MONOOXYGENASE YGIN-RELATED"/>
    <property type="match status" value="1"/>
</dbReference>
<protein>
    <recommendedName>
        <fullName evidence="1">ABM domain-containing protein</fullName>
    </recommendedName>
</protein>
<dbReference type="SUPFAM" id="SSF54909">
    <property type="entry name" value="Dimeric alpha+beta barrel"/>
    <property type="match status" value="1"/>
</dbReference>
<evidence type="ECO:0000259" key="1">
    <source>
        <dbReference type="PROSITE" id="PS51725"/>
    </source>
</evidence>
<accession>A0ABP7MAH5</accession>
<evidence type="ECO:0000313" key="2">
    <source>
        <dbReference type="EMBL" id="GAA3915819.1"/>
    </source>
</evidence>
<dbReference type="Pfam" id="PF03992">
    <property type="entry name" value="ABM"/>
    <property type="match status" value="1"/>
</dbReference>